<evidence type="ECO:0000256" key="1">
    <source>
        <dbReference type="ARBA" id="ARBA00008361"/>
    </source>
</evidence>
<protein>
    <recommendedName>
        <fullName evidence="4">Methyltransferase type 11 domain-containing protein</fullName>
    </recommendedName>
</protein>
<comment type="caution">
    <text evidence="5">The sequence shown here is derived from an EMBL/GenBank/DDBJ whole genome shotgun (WGS) entry which is preliminary data.</text>
</comment>
<dbReference type="InterPro" id="IPR051052">
    <property type="entry name" value="Diverse_substrate_MTase"/>
</dbReference>
<comment type="similarity">
    <text evidence="1">Belongs to the methyltransferase superfamily.</text>
</comment>
<proteinExistence type="inferred from homology"/>
<evidence type="ECO:0000313" key="5">
    <source>
        <dbReference type="EMBL" id="MPM88869.1"/>
    </source>
</evidence>
<dbReference type="SUPFAM" id="SSF53335">
    <property type="entry name" value="S-adenosyl-L-methionine-dependent methyltransferases"/>
    <property type="match status" value="1"/>
</dbReference>
<dbReference type="PANTHER" id="PTHR44942">
    <property type="entry name" value="METHYLTRANSF_11 DOMAIN-CONTAINING PROTEIN"/>
    <property type="match status" value="1"/>
</dbReference>
<keyword evidence="2" id="KW-0489">Methyltransferase</keyword>
<dbReference type="GO" id="GO:0008757">
    <property type="term" value="F:S-adenosylmethionine-dependent methyltransferase activity"/>
    <property type="evidence" value="ECO:0007669"/>
    <property type="project" value="InterPro"/>
</dbReference>
<dbReference type="EMBL" id="VSSQ01036400">
    <property type="protein sequence ID" value="MPM88869.1"/>
    <property type="molecule type" value="Genomic_DNA"/>
</dbReference>
<accession>A0A645DHU6</accession>
<dbReference type="PANTHER" id="PTHR44942:SF4">
    <property type="entry name" value="METHYLTRANSFERASE TYPE 11 DOMAIN-CONTAINING PROTEIN"/>
    <property type="match status" value="1"/>
</dbReference>
<evidence type="ECO:0000259" key="4">
    <source>
        <dbReference type="Pfam" id="PF08241"/>
    </source>
</evidence>
<reference evidence="5" key="1">
    <citation type="submission" date="2019-08" db="EMBL/GenBank/DDBJ databases">
        <authorList>
            <person name="Kucharzyk K."/>
            <person name="Murdoch R.W."/>
            <person name="Higgins S."/>
            <person name="Loffler F."/>
        </authorList>
    </citation>
    <scope>NUCLEOTIDE SEQUENCE</scope>
</reference>
<feature type="domain" description="Methyltransferase type 11" evidence="4">
    <location>
        <begin position="2"/>
        <end position="79"/>
    </location>
</feature>
<dbReference type="GO" id="GO:0032259">
    <property type="term" value="P:methylation"/>
    <property type="evidence" value="ECO:0007669"/>
    <property type="project" value="UniProtKB-KW"/>
</dbReference>
<gene>
    <name evidence="5" type="ORF">SDC9_135973</name>
</gene>
<dbReference type="AlphaFoldDB" id="A0A645DHU6"/>
<dbReference type="Pfam" id="PF08241">
    <property type="entry name" value="Methyltransf_11"/>
    <property type="match status" value="1"/>
</dbReference>
<dbReference type="CDD" id="cd02440">
    <property type="entry name" value="AdoMet_MTases"/>
    <property type="match status" value="1"/>
</dbReference>
<evidence type="ECO:0000256" key="3">
    <source>
        <dbReference type="ARBA" id="ARBA00022679"/>
    </source>
</evidence>
<organism evidence="5">
    <name type="scientific">bioreactor metagenome</name>
    <dbReference type="NCBI Taxonomy" id="1076179"/>
    <lineage>
        <taxon>unclassified sequences</taxon>
        <taxon>metagenomes</taxon>
        <taxon>ecological metagenomes</taxon>
    </lineage>
</organism>
<evidence type="ECO:0000256" key="2">
    <source>
        <dbReference type="ARBA" id="ARBA00022603"/>
    </source>
</evidence>
<sequence length="206" mass="23916">MQNGYDVTALEISLPQVEYLEQKFAGYSNLRCVCSPFEDFAAEDGSFDLVFSATAFHWIDPQVGYPKAYRLLKQNGVLAVFWHMESVVESQTEREKSVRAIERKHAPELDDYCTVEQANEMHQQRLQLSQTQNFFGEPVYKEYRWVDSYSTERYCKLINSYSDFHSIRPEQQAAILTETAAYLNQHGGTIEIPQLVQLYLSKKDMI</sequence>
<dbReference type="InterPro" id="IPR029063">
    <property type="entry name" value="SAM-dependent_MTases_sf"/>
</dbReference>
<name>A0A645DHU6_9ZZZZ</name>
<dbReference type="Gene3D" id="3.40.50.150">
    <property type="entry name" value="Vaccinia Virus protein VP39"/>
    <property type="match status" value="1"/>
</dbReference>
<keyword evidence="3" id="KW-0808">Transferase</keyword>
<dbReference type="InterPro" id="IPR013216">
    <property type="entry name" value="Methyltransf_11"/>
</dbReference>